<gene>
    <name evidence="9" type="ORF">OFUS_LOCUS66</name>
</gene>
<dbReference type="PANTHER" id="PTHR11999">
    <property type="entry name" value="GROUP II PYRIDOXAL-5-PHOSPHATE DECARBOXYLASE"/>
    <property type="match status" value="1"/>
</dbReference>
<reference evidence="9" key="1">
    <citation type="submission" date="2022-03" db="EMBL/GenBank/DDBJ databases">
        <authorList>
            <person name="Martin C."/>
        </authorList>
    </citation>
    <scope>NUCLEOTIDE SEQUENCE</scope>
</reference>
<evidence type="ECO:0000256" key="8">
    <source>
        <dbReference type="SAM" id="MobiDB-lite"/>
    </source>
</evidence>
<dbReference type="FunFam" id="3.40.640.10:FF:000025">
    <property type="entry name" value="Histidine decarboxylase"/>
    <property type="match status" value="1"/>
</dbReference>
<feature type="compositionally biased region" description="Polar residues" evidence="8">
    <location>
        <begin position="552"/>
        <end position="564"/>
    </location>
</feature>
<evidence type="ECO:0000256" key="5">
    <source>
        <dbReference type="ARBA" id="ARBA00023239"/>
    </source>
</evidence>
<dbReference type="SUPFAM" id="SSF53383">
    <property type="entry name" value="PLP-dependent transferases"/>
    <property type="match status" value="1"/>
</dbReference>
<evidence type="ECO:0000256" key="4">
    <source>
        <dbReference type="ARBA" id="ARBA00022898"/>
    </source>
</evidence>
<dbReference type="AlphaFoldDB" id="A0A8J1URK6"/>
<dbReference type="InterPro" id="IPR010977">
    <property type="entry name" value="Aromatic_deC"/>
</dbReference>
<accession>A0A8J1URK6</accession>
<dbReference type="PANTHER" id="PTHR11999:SF70">
    <property type="entry name" value="MIP05841P"/>
    <property type="match status" value="1"/>
</dbReference>
<dbReference type="FunFam" id="1.20.1340.10:FF:000001">
    <property type="entry name" value="Histidine decarboxylase"/>
    <property type="match status" value="1"/>
</dbReference>
<dbReference type="Gene3D" id="3.40.640.10">
    <property type="entry name" value="Type I PLP-dependent aspartate aminotransferase-like (Major domain)"/>
    <property type="match status" value="1"/>
</dbReference>
<keyword evidence="4 6" id="KW-0663">Pyridoxal phosphate</keyword>
<keyword evidence="3" id="KW-0210">Decarboxylase</keyword>
<keyword evidence="10" id="KW-1185">Reference proteome</keyword>
<feature type="modified residue" description="N6-(pyridoxal phosphate)lysine" evidence="6">
    <location>
        <position position="302"/>
    </location>
</feature>
<dbReference type="Gene3D" id="1.20.1340.10">
    <property type="entry name" value="dopa decarboxylase, N-terminal domain"/>
    <property type="match status" value="1"/>
</dbReference>
<dbReference type="PRINTS" id="PR00800">
    <property type="entry name" value="YHDCRBOXLASE"/>
</dbReference>
<dbReference type="GO" id="GO:0019752">
    <property type="term" value="P:carboxylic acid metabolic process"/>
    <property type="evidence" value="ECO:0007669"/>
    <property type="project" value="InterPro"/>
</dbReference>
<comment type="caution">
    <text evidence="9">The sequence shown here is derived from an EMBL/GenBank/DDBJ whole genome shotgun (WGS) entry which is preliminary data.</text>
</comment>
<dbReference type="InterPro" id="IPR015422">
    <property type="entry name" value="PyrdxlP-dep_Trfase_small"/>
</dbReference>
<evidence type="ECO:0000256" key="7">
    <source>
        <dbReference type="RuleBase" id="RU000382"/>
    </source>
</evidence>
<dbReference type="EMBL" id="CAIIXF020000001">
    <property type="protein sequence ID" value="CAH1772284.1"/>
    <property type="molecule type" value="Genomic_DNA"/>
</dbReference>
<evidence type="ECO:0000256" key="2">
    <source>
        <dbReference type="ARBA" id="ARBA00009533"/>
    </source>
</evidence>
<organism evidence="9 10">
    <name type="scientific">Owenia fusiformis</name>
    <name type="common">Polychaete worm</name>
    <dbReference type="NCBI Taxonomy" id="6347"/>
    <lineage>
        <taxon>Eukaryota</taxon>
        <taxon>Metazoa</taxon>
        <taxon>Spiralia</taxon>
        <taxon>Lophotrochozoa</taxon>
        <taxon>Annelida</taxon>
        <taxon>Polychaeta</taxon>
        <taxon>Sedentaria</taxon>
        <taxon>Canalipalpata</taxon>
        <taxon>Sabellida</taxon>
        <taxon>Oweniida</taxon>
        <taxon>Oweniidae</taxon>
        <taxon>Owenia</taxon>
    </lineage>
</organism>
<evidence type="ECO:0000256" key="6">
    <source>
        <dbReference type="PIRSR" id="PIRSR602129-50"/>
    </source>
</evidence>
<dbReference type="GO" id="GO:0030170">
    <property type="term" value="F:pyridoxal phosphate binding"/>
    <property type="evidence" value="ECO:0007669"/>
    <property type="project" value="InterPro"/>
</dbReference>
<evidence type="ECO:0000313" key="10">
    <source>
        <dbReference type="Proteomes" id="UP000749559"/>
    </source>
</evidence>
<dbReference type="Proteomes" id="UP000749559">
    <property type="component" value="Unassembled WGS sequence"/>
</dbReference>
<protein>
    <submittedName>
        <fullName evidence="9">Uncharacterized protein</fullName>
    </submittedName>
</protein>
<dbReference type="CDD" id="cd06450">
    <property type="entry name" value="DOPA_deC_like"/>
    <property type="match status" value="1"/>
</dbReference>
<dbReference type="InterPro" id="IPR015424">
    <property type="entry name" value="PyrdxlP-dep_Trfase"/>
</dbReference>
<dbReference type="InterPro" id="IPR015421">
    <property type="entry name" value="PyrdxlP-dep_Trfase_major"/>
</dbReference>
<comment type="similarity">
    <text evidence="2 7">Belongs to the group II decarboxylase family.</text>
</comment>
<name>A0A8J1URK6_OWEFU</name>
<evidence type="ECO:0000313" key="9">
    <source>
        <dbReference type="EMBL" id="CAH1772284.1"/>
    </source>
</evidence>
<dbReference type="FunFam" id="3.90.1150.10:FF:000018">
    <property type="entry name" value="Histidine decarboxylase"/>
    <property type="match status" value="1"/>
</dbReference>
<sequence>MDASEFRKRGREMVDYIADYMETIDKRRVTPDVQPGYLRKMLDSRAPKKGEEWEQIIKDVEKTIMPGVTHWQHPRFHAYFPAGNSYPSILGDMLSDAIGCVGFSWAASPACTELETIVLDWLGKMIGLPQIFMHDSGLGGGVIQGSASECILVTVLAARHQAIRELKNRFPFVEDGVLLSKLVGYCSKIAHSSVEKAGMIGFVKMRFLDVDDNYSMRGYTLANAIEEDRKLGLIPFYVCCTLGTTACCSFDNLNEIAHVTERENIYLHVDAAYAGSAFICPEFQHYMKGIECVNSINMNPNKWMLVNFDVSAMWVKDRHVLTSALTVDPLYLQHHHSDQAIDFRHWGIPLSRRFRSLKLWFVIRSYGIEGLQKYIREHVRLAKRFEALVRNDSRFEVLGAVTMGLVCFRLKGRNHLSQRLLRAINDSGKIHMVPAMMNDNYIIRFAVCAQNANEDDITYAWEVITTTTEDVIASVDIDSNKEQEELCEIEDLQVEEDDDVFFYKKDISFETDRNAISSAKLKRNLFMKMVSDPKCYNPKVWHSLCQNKNRRFPSNNSNAATNQPPLFEATPE</sequence>
<feature type="region of interest" description="Disordered" evidence="8">
    <location>
        <begin position="552"/>
        <end position="572"/>
    </location>
</feature>
<comment type="cofactor">
    <cofactor evidence="1 6 7">
        <name>pyridoxal 5'-phosphate</name>
        <dbReference type="ChEBI" id="CHEBI:597326"/>
    </cofactor>
</comment>
<dbReference type="InterPro" id="IPR002129">
    <property type="entry name" value="PyrdxlP-dep_de-COase"/>
</dbReference>
<dbReference type="GO" id="GO:0016831">
    <property type="term" value="F:carboxy-lyase activity"/>
    <property type="evidence" value="ECO:0007669"/>
    <property type="project" value="UniProtKB-KW"/>
</dbReference>
<dbReference type="OrthoDB" id="639767at2759"/>
<evidence type="ECO:0000256" key="1">
    <source>
        <dbReference type="ARBA" id="ARBA00001933"/>
    </source>
</evidence>
<dbReference type="GO" id="GO:0006520">
    <property type="term" value="P:amino acid metabolic process"/>
    <property type="evidence" value="ECO:0007669"/>
    <property type="project" value="InterPro"/>
</dbReference>
<dbReference type="Pfam" id="PF00282">
    <property type="entry name" value="Pyridoxal_deC"/>
    <property type="match status" value="1"/>
</dbReference>
<keyword evidence="5 7" id="KW-0456">Lyase</keyword>
<dbReference type="Gene3D" id="3.90.1150.10">
    <property type="entry name" value="Aspartate Aminotransferase, domain 1"/>
    <property type="match status" value="1"/>
</dbReference>
<evidence type="ECO:0000256" key="3">
    <source>
        <dbReference type="ARBA" id="ARBA00022793"/>
    </source>
</evidence>
<proteinExistence type="inferred from homology"/>
<dbReference type="GO" id="GO:0005737">
    <property type="term" value="C:cytoplasm"/>
    <property type="evidence" value="ECO:0007669"/>
    <property type="project" value="TreeGrafter"/>
</dbReference>